<dbReference type="EMBL" id="LGRX02035048">
    <property type="protein sequence ID" value="KAK3236406.1"/>
    <property type="molecule type" value="Genomic_DNA"/>
</dbReference>
<evidence type="ECO:0000256" key="5">
    <source>
        <dbReference type="SAM" id="MobiDB-lite"/>
    </source>
</evidence>
<evidence type="ECO:0000256" key="4">
    <source>
        <dbReference type="PROSITE-ProRule" id="PRU00076"/>
    </source>
</evidence>
<feature type="disulfide bond" evidence="4">
    <location>
        <begin position="374"/>
        <end position="384"/>
    </location>
</feature>
<feature type="region of interest" description="Disordered" evidence="5">
    <location>
        <begin position="60"/>
        <end position="79"/>
    </location>
</feature>
<evidence type="ECO:0000256" key="6">
    <source>
        <dbReference type="SAM" id="SignalP"/>
    </source>
</evidence>
<protein>
    <recommendedName>
        <fullName evidence="7">EGF-like domain-containing protein</fullName>
    </recommendedName>
</protein>
<name>A0AAE0EQ18_9CHLO</name>
<feature type="signal peptide" evidence="6">
    <location>
        <begin position="1"/>
        <end position="31"/>
    </location>
</feature>
<evidence type="ECO:0000256" key="3">
    <source>
        <dbReference type="ARBA" id="ARBA00023034"/>
    </source>
</evidence>
<dbReference type="PANTHER" id="PTHR11062:SF281">
    <property type="entry name" value="EXOSTOSIN-LIKE 2"/>
    <property type="match status" value="1"/>
</dbReference>
<evidence type="ECO:0000256" key="1">
    <source>
        <dbReference type="ARBA" id="ARBA00004323"/>
    </source>
</evidence>
<dbReference type="Gene3D" id="2.10.25.10">
    <property type="entry name" value="Laminin"/>
    <property type="match status" value="1"/>
</dbReference>
<comment type="subcellular location">
    <subcellularLocation>
        <location evidence="1">Golgi apparatus membrane</location>
        <topology evidence="1">Single-pass type II membrane protein</topology>
    </subcellularLocation>
</comment>
<dbReference type="Pfam" id="PF03016">
    <property type="entry name" value="Exostosin_GT47"/>
    <property type="match status" value="1"/>
</dbReference>
<dbReference type="InterPro" id="IPR040911">
    <property type="entry name" value="Exostosin_GT47"/>
</dbReference>
<dbReference type="SMART" id="SM00181">
    <property type="entry name" value="EGF"/>
    <property type="match status" value="2"/>
</dbReference>
<feature type="disulfide bond" evidence="4">
    <location>
        <begin position="94"/>
        <end position="104"/>
    </location>
</feature>
<dbReference type="PROSITE" id="PS50026">
    <property type="entry name" value="EGF_3"/>
    <property type="match status" value="2"/>
</dbReference>
<reference evidence="8 9" key="1">
    <citation type="journal article" date="2015" name="Genome Biol. Evol.">
        <title>Comparative Genomics of a Bacterivorous Green Alga Reveals Evolutionary Causalities and Consequences of Phago-Mixotrophic Mode of Nutrition.</title>
        <authorList>
            <person name="Burns J.A."/>
            <person name="Paasch A."/>
            <person name="Narechania A."/>
            <person name="Kim E."/>
        </authorList>
    </citation>
    <scope>NUCLEOTIDE SEQUENCE [LARGE SCALE GENOMIC DNA]</scope>
    <source>
        <strain evidence="8 9">PLY_AMNH</strain>
    </source>
</reference>
<feature type="disulfide bond" evidence="4">
    <location>
        <begin position="392"/>
        <end position="401"/>
    </location>
</feature>
<feature type="domain" description="EGF-like" evidence="7">
    <location>
        <begin position="370"/>
        <end position="402"/>
    </location>
</feature>
<comment type="caution">
    <text evidence="4">Lacks conserved residue(s) required for the propagation of feature annotation.</text>
</comment>
<evidence type="ECO:0000313" key="9">
    <source>
        <dbReference type="Proteomes" id="UP001190700"/>
    </source>
</evidence>
<dbReference type="InterPro" id="IPR000742">
    <property type="entry name" value="EGF"/>
</dbReference>
<dbReference type="Proteomes" id="UP001190700">
    <property type="component" value="Unassembled WGS sequence"/>
</dbReference>
<dbReference type="GO" id="GO:0000139">
    <property type="term" value="C:Golgi membrane"/>
    <property type="evidence" value="ECO:0007669"/>
    <property type="project" value="UniProtKB-SubCell"/>
</dbReference>
<dbReference type="PROSITE" id="PS01186">
    <property type="entry name" value="EGF_2"/>
    <property type="match status" value="1"/>
</dbReference>
<dbReference type="PANTHER" id="PTHR11062">
    <property type="entry name" value="EXOSTOSIN HEPARAN SULFATE GLYCOSYLTRANSFERASE -RELATED"/>
    <property type="match status" value="1"/>
</dbReference>
<keyword evidence="6" id="KW-0732">Signal</keyword>
<feature type="chain" id="PRO_5042267858" description="EGF-like domain-containing protein" evidence="6">
    <location>
        <begin position="32"/>
        <end position="899"/>
    </location>
</feature>
<gene>
    <name evidence="8" type="ORF">CYMTET_53452</name>
</gene>
<keyword evidence="4" id="KW-0245">EGF-like domain</keyword>
<feature type="region of interest" description="Disordered" evidence="5">
    <location>
        <begin position="152"/>
        <end position="173"/>
    </location>
</feature>
<keyword evidence="9" id="KW-1185">Reference proteome</keyword>
<dbReference type="PROSITE" id="PS00022">
    <property type="entry name" value="EGF_1"/>
    <property type="match status" value="2"/>
</dbReference>
<evidence type="ECO:0000256" key="2">
    <source>
        <dbReference type="ARBA" id="ARBA00010271"/>
    </source>
</evidence>
<feature type="disulfide bond" evidence="4">
    <location>
        <begin position="113"/>
        <end position="122"/>
    </location>
</feature>
<dbReference type="InterPro" id="IPR004263">
    <property type="entry name" value="Exostosin"/>
</dbReference>
<organism evidence="8 9">
    <name type="scientific">Cymbomonas tetramitiformis</name>
    <dbReference type="NCBI Taxonomy" id="36881"/>
    <lineage>
        <taxon>Eukaryota</taxon>
        <taxon>Viridiplantae</taxon>
        <taxon>Chlorophyta</taxon>
        <taxon>Pyramimonadophyceae</taxon>
        <taxon>Pyramimonadales</taxon>
        <taxon>Pyramimonadaceae</taxon>
        <taxon>Cymbomonas</taxon>
    </lineage>
</organism>
<sequence length="899" mass="99262">MRFRKCWTPCWKQRHLFTVLCLVLVVVPVEPRPRTRHRFRRLDQSRHRGTLRCHAEDASVTRTATPVHENPSERPPAWNPLGAIVAPPVGGRPCADGCSVHGTCNRWTGECACPVHYSGAACDNPLLPSCQLQGGRLLDPAEWLGTPARQKALPLARRKEESSAESSPTPPELVVMGTHPVPCACLQEVQRVPLLFSKFDEESIFFQKSPGPIGAVLCVELPAGAGAWDDLLEGAGGAGLPPRWWLMPPVITNHSVLDLKYVKGLREEYAPHQVVAPQELSDADAARLLAGALRPGVHRPGFQPLNVSAVRLAPRRECLAPRCGGAGWCASLECAPGEEGAEEGGCGHECRCFPGATYDAADGCRWQAPSHEGCPRECTNHGTCDGMGFCHCKEGYWGIDCALRLGSDERPEVAPWTTREQRFVRGSSASNTSWASVHPRIYVMETPPTLRRGLDFMKFLEQGFMLQLLLGGHRVADPFLADYFYLPHSNLMEPPRTEAKLRWARETQPFWNATMAAGIPKIGARHLVVMLSEHGPGPAAQIGARHLVVMLSEHGPGESLLHAWRVNPSKAGRQAGLPPRDLNAAAPDRPWSVLQVNGRHDMSLRPPCGRGTNIHMCHVCFVAGTDIVLPVPPDGVEVPFCDSVQSHQRWELEAMGLERASEYRPLLAVFQGRMNDNRREARGALFNAFGCNHSDIWLLNPLSRSPSCMNKTLGIQSDAEHPVGMLPTYEIMRQSKFCLVPQGATQGDPRRHLPAIGYGCVPVMLLDGASYTLDEMIDWDRASVTIPHDDIPRLAEILRHKVETGEYEKLKANLEKIWPLLWWHPGALEGLGDLYSFGPFKACDRGERSRDEFKKSRDTQTGVVTHEEGGAFGAVMDILRNRLIDNGELPLTMRTTPIR</sequence>
<dbReference type="GO" id="GO:0016757">
    <property type="term" value="F:glycosyltransferase activity"/>
    <property type="evidence" value="ECO:0007669"/>
    <property type="project" value="InterPro"/>
</dbReference>
<keyword evidence="4" id="KW-1015">Disulfide bond</keyword>
<evidence type="ECO:0000259" key="7">
    <source>
        <dbReference type="PROSITE" id="PS50026"/>
    </source>
</evidence>
<dbReference type="AlphaFoldDB" id="A0AAE0EQ18"/>
<evidence type="ECO:0000313" key="8">
    <source>
        <dbReference type="EMBL" id="KAK3236406.1"/>
    </source>
</evidence>
<feature type="domain" description="EGF-like" evidence="7">
    <location>
        <begin position="90"/>
        <end position="123"/>
    </location>
</feature>
<comment type="caution">
    <text evidence="8">The sequence shown here is derived from an EMBL/GenBank/DDBJ whole genome shotgun (WGS) entry which is preliminary data.</text>
</comment>
<accession>A0AAE0EQ18</accession>
<keyword evidence="3" id="KW-0333">Golgi apparatus</keyword>
<comment type="similarity">
    <text evidence="2">Belongs to the glycosyltransferase 47 family.</text>
</comment>
<proteinExistence type="inferred from homology"/>